<evidence type="ECO:0000256" key="6">
    <source>
        <dbReference type="ARBA" id="ARBA00022723"/>
    </source>
</evidence>
<keyword evidence="9" id="KW-0503">Monooxygenase</keyword>
<dbReference type="GO" id="GO:0016709">
    <property type="term" value="F:oxidoreductase activity, acting on paired donors, with incorporation or reduction of molecular oxygen, NAD(P)H as one donor, and incorporation of one atom of oxygen"/>
    <property type="evidence" value="ECO:0007669"/>
    <property type="project" value="TreeGrafter"/>
</dbReference>
<keyword evidence="7" id="KW-1133">Transmembrane helix</keyword>
<proteinExistence type="inferred from homology"/>
<evidence type="ECO:0000256" key="1">
    <source>
        <dbReference type="ARBA" id="ARBA00001971"/>
    </source>
</evidence>
<evidence type="ECO:0000256" key="2">
    <source>
        <dbReference type="ARBA" id="ARBA00004167"/>
    </source>
</evidence>
<keyword evidence="4" id="KW-0408">Iron</keyword>
<comment type="caution">
    <text evidence="11">The sequence shown here is derived from an EMBL/GenBank/DDBJ whole genome shotgun (WGS) entry which is preliminary data.</text>
</comment>
<dbReference type="PRINTS" id="PR00463">
    <property type="entry name" value="EP450I"/>
</dbReference>
<dbReference type="InterPro" id="IPR001128">
    <property type="entry name" value="Cyt_P450"/>
</dbReference>
<keyword evidence="6" id="KW-0479">Metal-binding</keyword>
<dbReference type="InterPro" id="IPR036396">
    <property type="entry name" value="Cyt_P450_sf"/>
</dbReference>
<evidence type="ECO:0000256" key="3">
    <source>
        <dbReference type="ARBA" id="ARBA00010617"/>
    </source>
</evidence>
<dbReference type="GO" id="GO:0020037">
    <property type="term" value="F:heme binding"/>
    <property type="evidence" value="ECO:0007669"/>
    <property type="project" value="InterPro"/>
</dbReference>
<sequence length="339" mass="38900">MNGVDLPPSPPSLPIIGHLHYLLLSFLHHKSFLHYKSFHTLSSKYGPLLHLQFFFFPAILVSSAPVAYQIFMTHDVNISSRNLFSDASGFFTAPYGEHFKFMKKLIVTNMFGPQALEHSRSIRADELERSYMNLVNKAKKKESVDIKKEAMELIGNIICRMSFGRRFTEEIGEADSVQGSVIKSSGTKKKMILEILFFFEILLFRQVEKLGISLFKKDITAVLKKLNELLEKIMLEHKEKPNMNGYNDMMDLLLSVYEDENADYKITKNHIKAFFVELIFGGIDTNVITIQWTMAEIVNNPIIMERLREEIDSVVGKSRLIQETDLPNLPYLQAVIKEG</sequence>
<keyword evidence="12" id="KW-1185">Reference proteome</keyword>
<evidence type="ECO:0000256" key="7">
    <source>
        <dbReference type="ARBA" id="ARBA00022989"/>
    </source>
</evidence>
<reference evidence="11" key="1">
    <citation type="submission" date="2020-01" db="EMBL/GenBank/DDBJ databases">
        <authorList>
            <person name="Mishra B."/>
        </authorList>
    </citation>
    <scope>NUCLEOTIDE SEQUENCE [LARGE SCALE GENOMIC DNA]</scope>
</reference>
<keyword evidence="8" id="KW-0560">Oxidoreductase</keyword>
<dbReference type="EMBL" id="CACVBM020001186">
    <property type="protein sequence ID" value="CAA7038110.1"/>
    <property type="molecule type" value="Genomic_DNA"/>
</dbReference>
<dbReference type="InterPro" id="IPR051103">
    <property type="entry name" value="Plant_metabolite_P450s"/>
</dbReference>
<protein>
    <submittedName>
        <fullName evidence="11">Uncharacterized protein</fullName>
    </submittedName>
</protein>
<comment type="subcellular location">
    <subcellularLocation>
        <location evidence="2">Membrane</location>
        <topology evidence="2">Single-pass membrane protein</topology>
    </subcellularLocation>
</comment>
<evidence type="ECO:0000313" key="11">
    <source>
        <dbReference type="EMBL" id="CAA7038110.1"/>
    </source>
</evidence>
<dbReference type="Pfam" id="PF00067">
    <property type="entry name" value="p450"/>
    <property type="match status" value="1"/>
</dbReference>
<organism evidence="11 12">
    <name type="scientific">Microthlaspi erraticum</name>
    <dbReference type="NCBI Taxonomy" id="1685480"/>
    <lineage>
        <taxon>Eukaryota</taxon>
        <taxon>Viridiplantae</taxon>
        <taxon>Streptophyta</taxon>
        <taxon>Embryophyta</taxon>
        <taxon>Tracheophyta</taxon>
        <taxon>Spermatophyta</taxon>
        <taxon>Magnoliopsida</taxon>
        <taxon>eudicotyledons</taxon>
        <taxon>Gunneridae</taxon>
        <taxon>Pentapetalae</taxon>
        <taxon>rosids</taxon>
        <taxon>malvids</taxon>
        <taxon>Brassicales</taxon>
        <taxon>Brassicaceae</taxon>
        <taxon>Coluteocarpeae</taxon>
        <taxon>Microthlaspi</taxon>
    </lineage>
</organism>
<accession>A0A6D2JEA4</accession>
<dbReference type="AlphaFoldDB" id="A0A6D2JEA4"/>
<evidence type="ECO:0000256" key="9">
    <source>
        <dbReference type="ARBA" id="ARBA00023033"/>
    </source>
</evidence>
<gene>
    <name evidence="11" type="ORF">MERR_LOCUS25345</name>
</gene>
<evidence type="ECO:0000256" key="5">
    <source>
        <dbReference type="ARBA" id="ARBA00022692"/>
    </source>
</evidence>
<comment type="similarity">
    <text evidence="3">Belongs to the cytochrome P450 family.</text>
</comment>
<evidence type="ECO:0000313" key="12">
    <source>
        <dbReference type="Proteomes" id="UP000467841"/>
    </source>
</evidence>
<dbReference type="GO" id="GO:0005506">
    <property type="term" value="F:iron ion binding"/>
    <property type="evidence" value="ECO:0007669"/>
    <property type="project" value="InterPro"/>
</dbReference>
<evidence type="ECO:0000256" key="8">
    <source>
        <dbReference type="ARBA" id="ARBA00023002"/>
    </source>
</evidence>
<dbReference type="InterPro" id="IPR002401">
    <property type="entry name" value="Cyt_P450_E_grp-I"/>
</dbReference>
<dbReference type="GO" id="GO:0016020">
    <property type="term" value="C:membrane"/>
    <property type="evidence" value="ECO:0007669"/>
    <property type="project" value="UniProtKB-SubCell"/>
</dbReference>
<keyword evidence="4" id="KW-0349">Heme</keyword>
<comment type="cofactor">
    <cofactor evidence="1">
        <name>heme</name>
        <dbReference type="ChEBI" id="CHEBI:30413"/>
    </cofactor>
</comment>
<name>A0A6D2JEA4_9BRAS</name>
<keyword evidence="5" id="KW-0812">Transmembrane</keyword>
<keyword evidence="10" id="KW-0472">Membrane</keyword>
<dbReference type="Proteomes" id="UP000467841">
    <property type="component" value="Unassembled WGS sequence"/>
</dbReference>
<dbReference type="Gene3D" id="1.10.630.10">
    <property type="entry name" value="Cytochrome P450"/>
    <property type="match status" value="1"/>
</dbReference>
<dbReference type="PANTHER" id="PTHR24298">
    <property type="entry name" value="FLAVONOID 3'-MONOOXYGENASE-RELATED"/>
    <property type="match status" value="1"/>
</dbReference>
<evidence type="ECO:0000256" key="4">
    <source>
        <dbReference type="ARBA" id="ARBA00022617"/>
    </source>
</evidence>
<dbReference type="PANTHER" id="PTHR24298:SF453">
    <property type="entry name" value="CYTOCHROME P450 705A22"/>
    <property type="match status" value="1"/>
</dbReference>
<evidence type="ECO:0000256" key="10">
    <source>
        <dbReference type="ARBA" id="ARBA00023136"/>
    </source>
</evidence>
<dbReference type="OrthoDB" id="1470350at2759"/>
<dbReference type="SUPFAM" id="SSF48264">
    <property type="entry name" value="Cytochrome P450"/>
    <property type="match status" value="1"/>
</dbReference>